<dbReference type="AlphaFoldDB" id="A0A5B6W458"/>
<name>A0A5B6W458_9ROSI</name>
<gene>
    <name evidence="1" type="ORF">EPI10_026134</name>
</gene>
<proteinExistence type="predicted"/>
<organism evidence="1 2">
    <name type="scientific">Gossypium australe</name>
    <dbReference type="NCBI Taxonomy" id="47621"/>
    <lineage>
        <taxon>Eukaryota</taxon>
        <taxon>Viridiplantae</taxon>
        <taxon>Streptophyta</taxon>
        <taxon>Embryophyta</taxon>
        <taxon>Tracheophyta</taxon>
        <taxon>Spermatophyta</taxon>
        <taxon>Magnoliopsida</taxon>
        <taxon>eudicotyledons</taxon>
        <taxon>Gunneridae</taxon>
        <taxon>Pentapetalae</taxon>
        <taxon>rosids</taxon>
        <taxon>malvids</taxon>
        <taxon>Malvales</taxon>
        <taxon>Malvaceae</taxon>
        <taxon>Malvoideae</taxon>
        <taxon>Gossypium</taxon>
    </lineage>
</organism>
<accession>A0A5B6W458</accession>
<reference evidence="2" key="1">
    <citation type="journal article" date="2019" name="Plant Biotechnol. J.">
        <title>Genome sequencing of the Australian wild diploid species Gossypium australe highlights disease resistance and delayed gland morphogenesis.</title>
        <authorList>
            <person name="Cai Y."/>
            <person name="Cai X."/>
            <person name="Wang Q."/>
            <person name="Wang P."/>
            <person name="Zhang Y."/>
            <person name="Cai C."/>
            <person name="Xu Y."/>
            <person name="Wang K."/>
            <person name="Zhou Z."/>
            <person name="Wang C."/>
            <person name="Geng S."/>
            <person name="Li B."/>
            <person name="Dong Q."/>
            <person name="Hou Y."/>
            <person name="Wang H."/>
            <person name="Ai P."/>
            <person name="Liu Z."/>
            <person name="Yi F."/>
            <person name="Sun M."/>
            <person name="An G."/>
            <person name="Cheng J."/>
            <person name="Zhang Y."/>
            <person name="Shi Q."/>
            <person name="Xie Y."/>
            <person name="Shi X."/>
            <person name="Chang Y."/>
            <person name="Huang F."/>
            <person name="Chen Y."/>
            <person name="Hong S."/>
            <person name="Mi L."/>
            <person name="Sun Q."/>
            <person name="Zhang L."/>
            <person name="Zhou B."/>
            <person name="Peng R."/>
            <person name="Zhang X."/>
            <person name="Liu F."/>
        </authorList>
    </citation>
    <scope>NUCLEOTIDE SEQUENCE [LARGE SCALE GENOMIC DNA]</scope>
    <source>
        <strain evidence="2">cv. PA1801</strain>
    </source>
</reference>
<comment type="caution">
    <text evidence="1">The sequence shown here is derived from an EMBL/GenBank/DDBJ whole genome shotgun (WGS) entry which is preliminary data.</text>
</comment>
<evidence type="ECO:0000313" key="1">
    <source>
        <dbReference type="EMBL" id="KAA3476023.1"/>
    </source>
</evidence>
<sequence>MLEDVDGRSYYIIEIPCAVLLSFVLNVGGKNSSCFVLLFANAMAGKYTCTCRPLERILGRQITLTL</sequence>
<protein>
    <submittedName>
        <fullName evidence="1">Uncharacterized protein</fullName>
    </submittedName>
</protein>
<dbReference type="Proteomes" id="UP000325315">
    <property type="component" value="Unassembled WGS sequence"/>
</dbReference>
<dbReference type="EMBL" id="SMMG02000005">
    <property type="protein sequence ID" value="KAA3476023.1"/>
    <property type="molecule type" value="Genomic_DNA"/>
</dbReference>
<evidence type="ECO:0000313" key="2">
    <source>
        <dbReference type="Proteomes" id="UP000325315"/>
    </source>
</evidence>
<dbReference type="OrthoDB" id="6612291at2759"/>
<keyword evidence="2" id="KW-1185">Reference proteome</keyword>